<dbReference type="AlphaFoldDB" id="A0A3N4MBE7"/>
<comment type="caution">
    <text evidence="2">The sequence shown here is derived from an EMBL/GenBank/DDBJ whole genome shotgun (WGS) entry which is preliminary data.</text>
</comment>
<dbReference type="RefSeq" id="WP_120516964.1">
    <property type="nucleotide sequence ID" value="NZ_QXZY01000007.1"/>
</dbReference>
<proteinExistence type="predicted"/>
<feature type="signal peptide" evidence="1">
    <location>
        <begin position="1"/>
        <end position="23"/>
    </location>
</feature>
<dbReference type="SUPFAM" id="SSF48452">
    <property type="entry name" value="TPR-like"/>
    <property type="match status" value="1"/>
</dbReference>
<reference evidence="3" key="1">
    <citation type="submission" date="2018-11" db="EMBL/GenBank/DDBJ databases">
        <title>Chitinophaga lutea sp.nov., isolate from arsenic contaminated soil.</title>
        <authorList>
            <person name="Zong Y."/>
        </authorList>
    </citation>
    <scope>NUCLEOTIDE SEQUENCE [LARGE SCALE GENOMIC DNA]</scope>
    <source>
        <strain evidence="3">YLT18</strain>
    </source>
</reference>
<dbReference type="EMBL" id="RMBX01000006">
    <property type="protein sequence ID" value="RPD40725.1"/>
    <property type="molecule type" value="Genomic_DNA"/>
</dbReference>
<accession>A0A3N4MBE7</accession>
<keyword evidence="3" id="KW-1185">Reference proteome</keyword>
<evidence type="ECO:0000313" key="2">
    <source>
        <dbReference type="EMBL" id="RPD40725.1"/>
    </source>
</evidence>
<dbReference type="InterPro" id="IPR041662">
    <property type="entry name" value="SusD-like_2"/>
</dbReference>
<protein>
    <submittedName>
        <fullName evidence="2">SusD/RagB family nutrient-binding outer membrane lipoprotein</fullName>
    </submittedName>
</protein>
<keyword evidence="1" id="KW-0732">Signal</keyword>
<keyword evidence="2" id="KW-0449">Lipoprotein</keyword>
<evidence type="ECO:0000313" key="3">
    <source>
        <dbReference type="Proteomes" id="UP000279089"/>
    </source>
</evidence>
<evidence type="ECO:0000256" key="1">
    <source>
        <dbReference type="SAM" id="SignalP"/>
    </source>
</evidence>
<feature type="chain" id="PRO_5018198782" evidence="1">
    <location>
        <begin position="24"/>
        <end position="489"/>
    </location>
</feature>
<dbReference type="Gene3D" id="1.25.40.390">
    <property type="match status" value="1"/>
</dbReference>
<dbReference type="OrthoDB" id="614457at2"/>
<sequence length="489" mass="52842">MNKKTLRRLVMLAVIPLAGSCGNLLEDANINKNNPSDIPLAGMLPSAEVALVYNNAADFSLRSSVFIQYISGIGGFAVNEDRYDFATSNFDGSWGKAYTAVLNNLSRIIKKAENTNAPRYAGVAKILTAVALGTLTDAFGNIPYEEALNPDILAPGYESQEVIYGRIQTLLSAAITDLQQTAGIAPGKEDVVYGGNSAQWIAAAWTLKARYALHLSGVDAQKAAREALQFLYDGNTYRGIQNNDGDLDVVFGNSNNQASPWFTQNAGRPGWYGMGAYFVNLLNGNPPTIPVDPRRAAFAAPRPAPAPADTYVGALPGVPSAASNIAGERTYYGRSISPVSVLSYPEAKFIEAEARLILDENDPLIKTALETAVRSSFDKVTSTADPFASPEKKDDYINKRVQLAGSFGQKLETIITQKYIALFLNPEAWTDYRRTGYPSLAPATGGVTAINPTGAIPRRFAYPNSEANLNPKLPVKNSNLQTPKLWWDQ</sequence>
<dbReference type="Pfam" id="PF12771">
    <property type="entry name" value="SusD-like_2"/>
    <property type="match status" value="1"/>
</dbReference>
<gene>
    <name evidence="2" type="ORF">EG028_11875</name>
</gene>
<dbReference type="Proteomes" id="UP000279089">
    <property type="component" value="Unassembled WGS sequence"/>
</dbReference>
<organism evidence="2 3">
    <name type="scientific">Chitinophaga barathri</name>
    <dbReference type="NCBI Taxonomy" id="1647451"/>
    <lineage>
        <taxon>Bacteria</taxon>
        <taxon>Pseudomonadati</taxon>
        <taxon>Bacteroidota</taxon>
        <taxon>Chitinophagia</taxon>
        <taxon>Chitinophagales</taxon>
        <taxon>Chitinophagaceae</taxon>
        <taxon>Chitinophaga</taxon>
    </lineage>
</organism>
<dbReference type="PROSITE" id="PS51257">
    <property type="entry name" value="PROKAR_LIPOPROTEIN"/>
    <property type="match status" value="1"/>
</dbReference>
<name>A0A3N4MBE7_9BACT</name>
<dbReference type="InterPro" id="IPR011990">
    <property type="entry name" value="TPR-like_helical_dom_sf"/>
</dbReference>